<evidence type="ECO:0000256" key="5">
    <source>
        <dbReference type="ARBA" id="ARBA00023242"/>
    </source>
</evidence>
<feature type="domain" description="HORMA" evidence="7">
    <location>
        <begin position="1"/>
        <end position="144"/>
    </location>
</feature>
<evidence type="ECO:0000313" key="9">
    <source>
        <dbReference type="Proteomes" id="UP000549394"/>
    </source>
</evidence>
<accession>A0A7I8VHQ4</accession>
<protein>
    <submittedName>
        <fullName evidence="8">DgyrCDS4663</fullName>
    </submittedName>
</protein>
<keyword evidence="5" id="KW-0539">Nucleus</keyword>
<gene>
    <name evidence="8" type="ORF">DGYR_LOCUS4430</name>
</gene>
<dbReference type="GO" id="GO:0051301">
    <property type="term" value="P:cell division"/>
    <property type="evidence" value="ECO:0007669"/>
    <property type="project" value="UniProtKB-KW"/>
</dbReference>
<dbReference type="GO" id="GO:0005737">
    <property type="term" value="C:cytoplasm"/>
    <property type="evidence" value="ECO:0007669"/>
    <property type="project" value="TreeGrafter"/>
</dbReference>
<evidence type="ECO:0000256" key="6">
    <source>
        <dbReference type="ARBA" id="ARBA00023306"/>
    </source>
</evidence>
<dbReference type="Proteomes" id="UP000549394">
    <property type="component" value="Unassembled WGS sequence"/>
</dbReference>
<dbReference type="EMBL" id="CAJFCJ010000006">
    <property type="protein sequence ID" value="CAD5115720.1"/>
    <property type="molecule type" value="Genomic_DNA"/>
</dbReference>
<comment type="caution">
    <text evidence="8">The sequence shown here is derived from an EMBL/GenBank/DDBJ whole genome shotgun (WGS) entry which is preliminary data.</text>
</comment>
<evidence type="ECO:0000313" key="8">
    <source>
        <dbReference type="EMBL" id="CAD5115720.1"/>
    </source>
</evidence>
<keyword evidence="3" id="KW-0132">Cell division</keyword>
<dbReference type="PROSITE" id="PS50815">
    <property type="entry name" value="HORMA"/>
    <property type="match status" value="1"/>
</dbReference>
<dbReference type="GO" id="GO:0000776">
    <property type="term" value="C:kinetochore"/>
    <property type="evidence" value="ECO:0007669"/>
    <property type="project" value="TreeGrafter"/>
</dbReference>
<dbReference type="GO" id="GO:0005654">
    <property type="term" value="C:nucleoplasm"/>
    <property type="evidence" value="ECO:0007669"/>
    <property type="project" value="TreeGrafter"/>
</dbReference>
<organism evidence="8 9">
    <name type="scientific">Dimorphilus gyrociliatus</name>
    <dbReference type="NCBI Taxonomy" id="2664684"/>
    <lineage>
        <taxon>Eukaryota</taxon>
        <taxon>Metazoa</taxon>
        <taxon>Spiralia</taxon>
        <taxon>Lophotrochozoa</taxon>
        <taxon>Annelida</taxon>
        <taxon>Polychaeta</taxon>
        <taxon>Polychaeta incertae sedis</taxon>
        <taxon>Dinophilidae</taxon>
        <taxon>Dimorphilus</taxon>
    </lineage>
</organism>
<keyword evidence="9" id="KW-1185">Reference proteome</keyword>
<comment type="subcellular location">
    <subcellularLocation>
        <location evidence="1">Nucleus</location>
    </subcellularLocation>
</comment>
<dbReference type="InterPro" id="IPR036570">
    <property type="entry name" value="HORMA_dom_sf"/>
</dbReference>
<evidence type="ECO:0000259" key="7">
    <source>
        <dbReference type="PROSITE" id="PS50815"/>
    </source>
</evidence>
<dbReference type="GO" id="GO:0007094">
    <property type="term" value="P:mitotic spindle assembly checkpoint signaling"/>
    <property type="evidence" value="ECO:0007669"/>
    <property type="project" value="TreeGrafter"/>
</dbReference>
<evidence type="ECO:0000256" key="3">
    <source>
        <dbReference type="ARBA" id="ARBA00022618"/>
    </source>
</evidence>
<dbReference type="PANTHER" id="PTHR11842:SF11">
    <property type="entry name" value="MITOTIC SPINDLE ASSEMBLY CHECKPOINT PROTEIN MAD2A"/>
    <property type="match status" value="1"/>
</dbReference>
<keyword evidence="6" id="KW-0131">Cell cycle</keyword>
<evidence type="ECO:0000256" key="4">
    <source>
        <dbReference type="ARBA" id="ARBA00022776"/>
    </source>
</evidence>
<dbReference type="Gene3D" id="3.30.900.10">
    <property type="entry name" value="HORMA domain"/>
    <property type="match status" value="1"/>
</dbReference>
<keyword evidence="4" id="KW-0498">Mitosis</keyword>
<dbReference type="InterPro" id="IPR003511">
    <property type="entry name" value="HORMA_dom"/>
</dbReference>
<comment type="similarity">
    <text evidence="2">Belongs to the MAD2 family.</text>
</comment>
<reference evidence="8 9" key="1">
    <citation type="submission" date="2020-08" db="EMBL/GenBank/DDBJ databases">
        <authorList>
            <person name="Hejnol A."/>
        </authorList>
    </citation>
    <scope>NUCLEOTIDE SEQUENCE [LARGE SCALE GENOMIC DNA]</scope>
</reference>
<dbReference type="PANTHER" id="PTHR11842">
    <property type="entry name" value="MITOTIC SPINDLE ASSEMBLY CHECKPOINT PROTEIN MAD2"/>
    <property type="match status" value="1"/>
</dbReference>
<proteinExistence type="inferred from homology"/>
<dbReference type="InterPro" id="IPR045091">
    <property type="entry name" value="Mad2-like"/>
</dbReference>
<name>A0A7I8VHQ4_9ANNE</name>
<evidence type="ECO:0000256" key="2">
    <source>
        <dbReference type="ARBA" id="ARBA00010348"/>
    </source>
</evidence>
<dbReference type="AlphaFoldDB" id="A0A7I8VHQ4"/>
<sequence length="148" mass="17064">MRVWKCDEESVVSYLNKILIECKELLLKKSLEQVVVVIYDGLDHSPKERWAIRLDEREEVSSEHESTVEEVKKKFSDILKQIKASSNLLPLHDGKCIFDVLLVVKKDVSVPETFEPTSAQFLTNAEDLPFQALNVPHFKLDSFVTYKV</sequence>
<dbReference type="SUPFAM" id="SSF56019">
    <property type="entry name" value="The spindle assembly checkpoint protein mad2"/>
    <property type="match status" value="1"/>
</dbReference>
<evidence type="ECO:0000256" key="1">
    <source>
        <dbReference type="ARBA" id="ARBA00004123"/>
    </source>
</evidence>